<keyword evidence="3" id="KW-0326">Glycosidase</keyword>
<dbReference type="KEGG" id="hfv:R50_1134"/>
<reference evidence="3 4" key="1">
    <citation type="submission" date="2020-02" db="EMBL/GenBank/DDBJ databases">
        <authorList>
            <person name="Hogendoorn C."/>
        </authorList>
    </citation>
    <scope>NUCLEOTIDE SEQUENCE [LARGE SCALE GENOMIC DNA]</scope>
    <source>
        <strain evidence="3">R501</strain>
    </source>
</reference>
<organism evidence="3 4">
    <name type="scientific">Candidatus Hydrogenisulfobacillus filiaventi</name>
    <dbReference type="NCBI Taxonomy" id="2707344"/>
    <lineage>
        <taxon>Bacteria</taxon>
        <taxon>Bacillati</taxon>
        <taxon>Bacillota</taxon>
        <taxon>Clostridia</taxon>
        <taxon>Eubacteriales</taxon>
        <taxon>Clostridiales Family XVII. Incertae Sedis</taxon>
        <taxon>Candidatus Hydrogenisulfobacillus</taxon>
    </lineage>
</organism>
<protein>
    <submittedName>
        <fullName evidence="3">Soluble lytic murein transglycosylase</fullName>
        <ecNumber evidence="3">3.2.1.-</ecNumber>
    </submittedName>
</protein>
<dbReference type="PANTHER" id="PTHR37423:SF2">
    <property type="entry name" value="MEMBRANE-BOUND LYTIC MUREIN TRANSGLYCOSYLASE C"/>
    <property type="match status" value="1"/>
</dbReference>
<dbReference type="Proteomes" id="UP000503399">
    <property type="component" value="Chromosome"/>
</dbReference>
<dbReference type="AlphaFoldDB" id="A0A6F8ZFT1"/>
<dbReference type="GO" id="GO:0016798">
    <property type="term" value="F:hydrolase activity, acting on glycosyl bonds"/>
    <property type="evidence" value="ECO:0007669"/>
    <property type="project" value="UniProtKB-KW"/>
</dbReference>
<name>A0A6F8ZFT1_9FIRM</name>
<dbReference type="EMBL" id="LR778114">
    <property type="protein sequence ID" value="CAB1128640.1"/>
    <property type="molecule type" value="Genomic_DNA"/>
</dbReference>
<dbReference type="CDD" id="cd16896">
    <property type="entry name" value="LT_Slt70-like"/>
    <property type="match status" value="1"/>
</dbReference>
<dbReference type="Gene3D" id="1.10.530.10">
    <property type="match status" value="1"/>
</dbReference>
<dbReference type="GO" id="GO:0000270">
    <property type="term" value="P:peptidoglycan metabolic process"/>
    <property type="evidence" value="ECO:0007669"/>
    <property type="project" value="InterPro"/>
</dbReference>
<accession>A0A6F8ZFT1</accession>
<feature type="domain" description="Transglycosylase SLT" evidence="2">
    <location>
        <begin position="30"/>
        <end position="142"/>
    </location>
</feature>
<dbReference type="SUPFAM" id="SSF53955">
    <property type="entry name" value="Lysozyme-like"/>
    <property type="match status" value="1"/>
</dbReference>
<dbReference type="PANTHER" id="PTHR37423">
    <property type="entry name" value="SOLUBLE LYTIC MUREIN TRANSGLYCOSYLASE-RELATED"/>
    <property type="match status" value="1"/>
</dbReference>
<sequence length="195" mass="21603">MRRGRRLLAGLLLLTAVYLGLAPWPYRPAILAAAREAGLDPLLVAAVVRVESGFRAGARSRRGAVGLMQVVPATAAWLAASGRVPLPPPPGVPFSRWLEEPAVNLTFGSAYLRYLLDRYDGSLVLALAAYNGGPGTVHRWLEAGRLHRRDPRPGAIPYPETRAFVRRVEAYTRFYRWCYGFWYARLPAGPHWGRG</sequence>
<dbReference type="GO" id="GO:0016020">
    <property type="term" value="C:membrane"/>
    <property type="evidence" value="ECO:0007669"/>
    <property type="project" value="InterPro"/>
</dbReference>
<proteinExistence type="inferred from homology"/>
<dbReference type="Pfam" id="PF01464">
    <property type="entry name" value="SLT"/>
    <property type="match status" value="1"/>
</dbReference>
<gene>
    <name evidence="3" type="ORF">R50_1134</name>
</gene>
<comment type="similarity">
    <text evidence="1">Belongs to the transglycosylase Slt family.</text>
</comment>
<dbReference type="EC" id="3.2.1.-" evidence="3"/>
<dbReference type="InterPro" id="IPR000189">
    <property type="entry name" value="Transglyc_AS"/>
</dbReference>
<keyword evidence="3" id="KW-0378">Hydrolase</keyword>
<keyword evidence="4" id="KW-1185">Reference proteome</keyword>
<dbReference type="InterPro" id="IPR008258">
    <property type="entry name" value="Transglycosylase_SLT_dom_1"/>
</dbReference>
<dbReference type="GO" id="GO:0008933">
    <property type="term" value="F:peptidoglycan lytic transglycosylase activity"/>
    <property type="evidence" value="ECO:0007669"/>
    <property type="project" value="InterPro"/>
</dbReference>
<evidence type="ECO:0000313" key="4">
    <source>
        <dbReference type="Proteomes" id="UP000503399"/>
    </source>
</evidence>
<dbReference type="InterPro" id="IPR023346">
    <property type="entry name" value="Lysozyme-like_dom_sf"/>
</dbReference>
<evidence type="ECO:0000313" key="3">
    <source>
        <dbReference type="EMBL" id="CAB1128640.1"/>
    </source>
</evidence>
<evidence type="ECO:0000256" key="1">
    <source>
        <dbReference type="ARBA" id="ARBA00007734"/>
    </source>
</evidence>
<dbReference type="PROSITE" id="PS00922">
    <property type="entry name" value="TRANSGLYCOSYLASE"/>
    <property type="match status" value="1"/>
</dbReference>
<evidence type="ECO:0000259" key="2">
    <source>
        <dbReference type="Pfam" id="PF01464"/>
    </source>
</evidence>